<feature type="domain" description="CSC1/OSCA1-like N-terminal transmembrane" evidence="31">
    <location>
        <begin position="511"/>
        <end position="675"/>
    </location>
</feature>
<evidence type="ECO:0000256" key="7">
    <source>
        <dbReference type="ARBA" id="ARBA00022448"/>
    </source>
</evidence>
<keyword evidence="34" id="KW-1185">Reference proteome</keyword>
<keyword evidence="18 28" id="KW-0472">Membrane</keyword>
<dbReference type="GO" id="GO:0015937">
    <property type="term" value="P:coenzyme A biosynthetic process"/>
    <property type="evidence" value="ECO:0007669"/>
    <property type="project" value="InterPro"/>
</dbReference>
<dbReference type="InterPro" id="IPR014729">
    <property type="entry name" value="Rossmann-like_a/b/a_fold"/>
</dbReference>
<dbReference type="InterPro" id="IPR004821">
    <property type="entry name" value="Cyt_trans-like"/>
</dbReference>
<keyword evidence="17" id="KW-0496">Mitochondrion</keyword>
<dbReference type="EC" id="2.7.7.3" evidence="6"/>
<comment type="function">
    <text evidence="22">Bifunctional enzyme that catalyzes the fourth and fifth sequential steps of CoA biosynthetic pathway. The fourth reaction is catalyzed by the phosphopantetheine adenylyltransferase, coded by the coaD domain; the fifth reaction is catalyzed by the dephospho-CoA kinase, coded by the coaE domain. May act as a point of CoA biosynthesis regulation.</text>
</comment>
<keyword evidence="10" id="KW-0808">Transferase</keyword>
<evidence type="ECO:0000256" key="8">
    <source>
        <dbReference type="ARBA" id="ARBA00022490"/>
    </source>
</evidence>
<dbReference type="EC" id="2.7.1.24" evidence="26"/>
<dbReference type="Pfam" id="PF01121">
    <property type="entry name" value="CoaE"/>
    <property type="match status" value="1"/>
</dbReference>
<dbReference type="NCBIfam" id="NF001985">
    <property type="entry name" value="PRK00777.1"/>
    <property type="match status" value="1"/>
</dbReference>
<dbReference type="PANTHER" id="PTHR13018:SF5">
    <property type="entry name" value="RE44586P"/>
    <property type="match status" value="1"/>
</dbReference>
<dbReference type="PANTHER" id="PTHR13018">
    <property type="entry name" value="PROBABLE MEMBRANE PROTEIN DUF221-RELATED"/>
    <property type="match status" value="1"/>
</dbReference>
<evidence type="ECO:0000259" key="32">
    <source>
        <dbReference type="Pfam" id="PF14703"/>
    </source>
</evidence>
<feature type="transmembrane region" description="Helical" evidence="28">
    <location>
        <begin position="927"/>
        <end position="950"/>
    </location>
</feature>
<dbReference type="GO" id="GO:0005524">
    <property type="term" value="F:ATP binding"/>
    <property type="evidence" value="ECO:0007669"/>
    <property type="project" value="UniProtKB-KW"/>
</dbReference>
<evidence type="ECO:0000256" key="28">
    <source>
        <dbReference type="SAM" id="Phobius"/>
    </source>
</evidence>
<dbReference type="Pfam" id="PF13967">
    <property type="entry name" value="RSN1_TM"/>
    <property type="match status" value="1"/>
</dbReference>
<evidence type="ECO:0000256" key="16">
    <source>
        <dbReference type="ARBA" id="ARBA00022989"/>
    </source>
</evidence>
<dbReference type="GO" id="GO:0005759">
    <property type="term" value="C:mitochondrial matrix"/>
    <property type="evidence" value="ECO:0007669"/>
    <property type="project" value="UniProtKB-SubCell"/>
</dbReference>
<protein>
    <recommendedName>
        <fullName evidence="27">Bifunctional coenzyme A synthase</fullName>
        <ecNumber evidence="26">2.7.1.24</ecNumber>
        <ecNumber evidence="6">2.7.7.3</ecNumber>
    </recommendedName>
</protein>
<feature type="transmembrane region" description="Helical" evidence="28">
    <location>
        <begin position="886"/>
        <end position="907"/>
    </location>
</feature>
<dbReference type="GO" id="GO:0005886">
    <property type="term" value="C:plasma membrane"/>
    <property type="evidence" value="ECO:0007669"/>
    <property type="project" value="TreeGrafter"/>
</dbReference>
<evidence type="ECO:0000256" key="2">
    <source>
        <dbReference type="ARBA" id="ARBA00004305"/>
    </source>
</evidence>
<evidence type="ECO:0000256" key="12">
    <source>
        <dbReference type="ARBA" id="ARBA00022695"/>
    </source>
</evidence>
<sequence length="1331" mass="151898">MAPVNTGILFLQFSSVINPKLLAKIVSAAVQKAEKLLYIKVKDLPLAENRIPTYNTIVNQIYHVSSRSAIDRFDTRVILTDFRDSIMNLKETGLNKLQTSCTIDTVITVNQENSYTECILNKRNGTSHEVLQIDPQSNDSETLLFVEHQKKNTTLSKAADENSMYDHVVIGGTFDHLHSGHKMLISAAILRCKKSLTIGVTDSNMITTKKLWELIEPCQTRIKKLEEYLMDVEPRLEYRVVPITDLYGPTKDDPTLQLLVVSEETQRGGLKINELRQEKGWNLLDIHTISIIDDHHAGEQEESKISSSSFRKRLLGSHIKPPKFKTKPYVIGLTGGIASGKSSIAKRLKDLGAHTISCDQLGHLAYKKGTECFRQMVEYFGNGILNEENEIDRKKLGPLVFSNKDHLERLNLMVWPEIRRLYTKEINELKQQNFQGVVVLDAAILLEAGWQEDCAEVWVAIVPKDEAINRIVERDHLTTEQAARRVESQLSNSDRVTSANVVICSSWEPEVTAAQCLIILFSVLRKKNAWNYGRMALLQRRERRWTQIFYRREDRDGDSESHKAAPSFDPGSHYDHGMFSWILAVFRIKDDQIRSKCGDDAVQYLSFQRHIIVLMSIVMVVSLSIALPINMQGDLKGDEKQFGHTTLSNLDPKSWYLWVHIGLSILFVPIAIFIMRHFSKRLDIPEVDSTVSRTLMINHIPRSRCNKADLLKHFNEAYPEYEVIDIQFAYNLSKLIKLDRARQFALHARNYSVSEAMSGNRMLVRPFFCGNICVCCDPCCPKSKIDAAEYYTSEERQLASLVDQEKLKAIKRPVGIAFITFAANLQAARVRQDHRPNWRCGSNPGSSSLSVIFKPHRWSVDFAPRPDEINWGNLAIPSRFWYLRSFLINSCLFIVLFFLTTPAVVVNTLDIFQFSNITSQIEKMSPILSQFLPTLLLWTTSALMPVMVAYSDEWMCHWTKSTANHTIMRKTFIFLMFMVVILPSLGLTSAQAFFEWATRSNETYRWECVFLPDNGAFFVNYVITSSFIGTALELMRFSELFMYACKLSCAMSRAEVPGVRRNLLWEFNFGVQYAWTLLNFSLITMYSVSCPLITPFGFVYVLLKHFVDRYNIFFAYAPSRINKNIHTTAINFVMIAFLILQLTLFFFSLLRRGLFDVTIFALVGFCATLFLVVVQASFRWFRGLAPISYRVSQRRDMDETDLHEPHLSSTAEDLMLAESNETYHAGKFSEPRVNTNSPGRQRVDSFSTVNNQGHHNNVFLPEVLTESQCNGPAHLMETIATTSALDSGRPSKGAINGETVTEQPVAIPCRDRAVPAEEVYSYQKYNDQENI</sequence>
<dbReference type="Pfam" id="PF02714">
    <property type="entry name" value="RSN1_7TM"/>
    <property type="match status" value="1"/>
</dbReference>
<keyword evidence="19" id="KW-0511">Multifunctional enzyme</keyword>
<evidence type="ECO:0000256" key="13">
    <source>
        <dbReference type="ARBA" id="ARBA00022741"/>
    </source>
</evidence>
<dbReference type="InterPro" id="IPR032880">
    <property type="entry name" value="CSC1/OSCA1-like_N"/>
</dbReference>
<dbReference type="PROSITE" id="PS51219">
    <property type="entry name" value="DPCK"/>
    <property type="match status" value="1"/>
</dbReference>
<evidence type="ECO:0000256" key="10">
    <source>
        <dbReference type="ARBA" id="ARBA00022679"/>
    </source>
</evidence>
<dbReference type="HAMAP" id="MF_00376">
    <property type="entry name" value="Dephospho_CoA_kinase"/>
    <property type="match status" value="1"/>
</dbReference>
<keyword evidence="14" id="KW-0418">Kinase</keyword>
<feature type="transmembrane region" description="Helical" evidence="28">
    <location>
        <begin position="611"/>
        <end position="629"/>
    </location>
</feature>
<evidence type="ECO:0000256" key="27">
    <source>
        <dbReference type="ARBA" id="ARBA00067394"/>
    </source>
</evidence>
<comment type="catalytic activity">
    <reaction evidence="20">
        <text>(R)-4'-phosphopantetheine + ATP + H(+) = 3'-dephospho-CoA + diphosphate</text>
        <dbReference type="Rhea" id="RHEA:19801"/>
        <dbReference type="ChEBI" id="CHEBI:15378"/>
        <dbReference type="ChEBI" id="CHEBI:30616"/>
        <dbReference type="ChEBI" id="CHEBI:33019"/>
        <dbReference type="ChEBI" id="CHEBI:57328"/>
        <dbReference type="ChEBI" id="CHEBI:61723"/>
        <dbReference type="EC" id="2.7.7.3"/>
    </reaction>
    <physiologicalReaction direction="left-to-right" evidence="20">
        <dbReference type="Rhea" id="RHEA:19802"/>
    </physiologicalReaction>
</comment>
<evidence type="ECO:0000313" key="33">
    <source>
        <dbReference type="EMBL" id="CAH0112741.1"/>
    </source>
</evidence>
<dbReference type="FunFam" id="3.40.50.620:FF:000089">
    <property type="entry name" value="Bifunctional coenzyme A synthase"/>
    <property type="match status" value="1"/>
</dbReference>
<evidence type="ECO:0000256" key="4">
    <source>
        <dbReference type="ARBA" id="ARBA00007779"/>
    </source>
</evidence>
<keyword evidence="15" id="KW-0067">ATP-binding</keyword>
<dbReference type="InterPro" id="IPR027417">
    <property type="entry name" value="P-loop_NTPase"/>
</dbReference>
<organism evidence="33 34">
    <name type="scientific">Daphnia galeata</name>
    <dbReference type="NCBI Taxonomy" id="27404"/>
    <lineage>
        <taxon>Eukaryota</taxon>
        <taxon>Metazoa</taxon>
        <taxon>Ecdysozoa</taxon>
        <taxon>Arthropoda</taxon>
        <taxon>Crustacea</taxon>
        <taxon>Branchiopoda</taxon>
        <taxon>Diplostraca</taxon>
        <taxon>Cladocera</taxon>
        <taxon>Anomopoda</taxon>
        <taxon>Daphniidae</taxon>
        <taxon>Daphnia</taxon>
    </lineage>
</organism>
<dbReference type="SUPFAM" id="SSF52374">
    <property type="entry name" value="Nucleotidylyl transferase"/>
    <property type="match status" value="1"/>
</dbReference>
<dbReference type="CDD" id="cd02022">
    <property type="entry name" value="DPCK"/>
    <property type="match status" value="1"/>
</dbReference>
<evidence type="ECO:0000256" key="24">
    <source>
        <dbReference type="ARBA" id="ARBA00060696"/>
    </source>
</evidence>
<feature type="transmembrane region" description="Helical" evidence="28">
    <location>
        <begin position="1073"/>
        <end position="1103"/>
    </location>
</feature>
<dbReference type="SUPFAM" id="SSF52540">
    <property type="entry name" value="P-loop containing nucleoside triphosphate hydrolases"/>
    <property type="match status" value="1"/>
</dbReference>
<dbReference type="CDD" id="cd02164">
    <property type="entry name" value="PPAT_CoAS"/>
    <property type="match status" value="1"/>
</dbReference>
<keyword evidence="7" id="KW-0813">Transport</keyword>
<keyword evidence="9" id="KW-0597">Phosphoprotein</keyword>
<accession>A0A8J2S4D1</accession>
<dbReference type="EMBL" id="CAKKLH010000331">
    <property type="protein sequence ID" value="CAH0112741.1"/>
    <property type="molecule type" value="Genomic_DNA"/>
</dbReference>
<feature type="transmembrane region" description="Helical" evidence="28">
    <location>
        <begin position="971"/>
        <end position="994"/>
    </location>
</feature>
<feature type="transmembrane region" description="Helical" evidence="28">
    <location>
        <begin position="1124"/>
        <end position="1147"/>
    </location>
</feature>
<comment type="pathway">
    <text evidence="23">Cofactor biosynthesis; coenzyme A biosynthesis; CoA from (R)-pantothenate: step 4/5.</text>
</comment>
<keyword evidence="16 28" id="KW-1133">Transmembrane helix</keyword>
<evidence type="ECO:0000256" key="19">
    <source>
        <dbReference type="ARBA" id="ARBA00023268"/>
    </source>
</evidence>
<evidence type="ECO:0000256" key="9">
    <source>
        <dbReference type="ARBA" id="ARBA00022553"/>
    </source>
</evidence>
<dbReference type="InterPro" id="IPR027815">
    <property type="entry name" value="CSC1/OSCA1-like_cyt"/>
</dbReference>
<keyword evidence="11 28" id="KW-0812">Transmembrane</keyword>
<evidence type="ECO:0000256" key="25">
    <source>
        <dbReference type="ARBA" id="ARBA00061673"/>
    </source>
</evidence>
<evidence type="ECO:0000256" key="6">
    <source>
        <dbReference type="ARBA" id="ARBA00012392"/>
    </source>
</evidence>
<proteinExistence type="inferred from homology"/>
<dbReference type="GO" id="GO:0004140">
    <property type="term" value="F:dephospho-CoA kinase activity"/>
    <property type="evidence" value="ECO:0007669"/>
    <property type="project" value="UniProtKB-EC"/>
</dbReference>
<dbReference type="Pfam" id="PF14703">
    <property type="entry name" value="PHM7_cyt"/>
    <property type="match status" value="1"/>
</dbReference>
<dbReference type="Gene3D" id="3.40.50.300">
    <property type="entry name" value="P-loop containing nucleotide triphosphate hydrolases"/>
    <property type="match status" value="1"/>
</dbReference>
<dbReference type="Pfam" id="PF01467">
    <property type="entry name" value="CTP_transf_like"/>
    <property type="match status" value="1"/>
</dbReference>
<evidence type="ECO:0000256" key="17">
    <source>
        <dbReference type="ARBA" id="ARBA00023128"/>
    </source>
</evidence>
<comment type="pathway">
    <text evidence="24">Cofactor biosynthesis; coenzyme A biosynthesis; CoA from (R)-pantothenate: step 5/5.</text>
</comment>
<dbReference type="GO" id="GO:0004595">
    <property type="term" value="F:pantetheine-phosphate adenylyltransferase activity"/>
    <property type="evidence" value="ECO:0007669"/>
    <property type="project" value="UniProtKB-EC"/>
</dbReference>
<evidence type="ECO:0000256" key="26">
    <source>
        <dbReference type="ARBA" id="ARBA00066359"/>
    </source>
</evidence>
<feature type="transmembrane region" description="Helical" evidence="28">
    <location>
        <begin position="1159"/>
        <end position="1181"/>
    </location>
</feature>
<evidence type="ECO:0000256" key="21">
    <source>
        <dbReference type="ARBA" id="ARBA00051912"/>
    </source>
</evidence>
<evidence type="ECO:0000256" key="3">
    <source>
        <dbReference type="ARBA" id="ARBA00004496"/>
    </source>
</evidence>
<evidence type="ECO:0000256" key="18">
    <source>
        <dbReference type="ARBA" id="ARBA00023136"/>
    </source>
</evidence>
<evidence type="ECO:0000259" key="29">
    <source>
        <dbReference type="Pfam" id="PF01467"/>
    </source>
</evidence>
<feature type="domain" description="Cytidyltransferase-like" evidence="29">
    <location>
        <begin position="169"/>
        <end position="313"/>
    </location>
</feature>
<name>A0A8J2S4D1_9CRUS</name>
<comment type="similarity">
    <text evidence="4">Belongs to the CSC1 (TC 1.A.17) family.</text>
</comment>
<dbReference type="NCBIfam" id="TIGR00152">
    <property type="entry name" value="dephospho-CoA kinase"/>
    <property type="match status" value="1"/>
</dbReference>
<comment type="catalytic activity">
    <reaction evidence="21">
        <text>3'-dephospho-CoA + ATP = ADP + CoA + H(+)</text>
        <dbReference type="Rhea" id="RHEA:18245"/>
        <dbReference type="ChEBI" id="CHEBI:15378"/>
        <dbReference type="ChEBI" id="CHEBI:30616"/>
        <dbReference type="ChEBI" id="CHEBI:57287"/>
        <dbReference type="ChEBI" id="CHEBI:57328"/>
        <dbReference type="ChEBI" id="CHEBI:456216"/>
        <dbReference type="EC" id="2.7.1.24"/>
    </reaction>
    <physiologicalReaction direction="left-to-right" evidence="21">
        <dbReference type="Rhea" id="RHEA:18246"/>
    </physiologicalReaction>
</comment>
<evidence type="ECO:0000256" key="5">
    <source>
        <dbReference type="ARBA" id="ARBA00011245"/>
    </source>
</evidence>
<dbReference type="FunFam" id="3.40.50.300:FF:000899">
    <property type="entry name" value="Bifunctional coenzyme A synthase"/>
    <property type="match status" value="1"/>
</dbReference>
<dbReference type="InterPro" id="IPR045122">
    <property type="entry name" value="Csc1-like"/>
</dbReference>
<evidence type="ECO:0000256" key="22">
    <source>
        <dbReference type="ARBA" id="ARBA00059677"/>
    </source>
</evidence>
<evidence type="ECO:0000256" key="1">
    <source>
        <dbReference type="ARBA" id="ARBA00004141"/>
    </source>
</evidence>
<keyword evidence="12" id="KW-0548">Nucleotidyltransferase</keyword>
<feature type="transmembrane region" description="Helical" evidence="28">
    <location>
        <begin position="655"/>
        <end position="675"/>
    </location>
</feature>
<keyword evidence="8" id="KW-0963">Cytoplasm</keyword>
<dbReference type="InterPro" id="IPR003864">
    <property type="entry name" value="CSC1/OSCA1-like_7TM"/>
</dbReference>
<comment type="subcellular location">
    <subcellularLocation>
        <location evidence="3">Cytoplasm</location>
    </subcellularLocation>
    <subcellularLocation>
        <location evidence="1">Membrane</location>
        <topology evidence="1">Multi-pass membrane protein</topology>
    </subcellularLocation>
    <subcellularLocation>
        <location evidence="2">Mitochondrion matrix</location>
    </subcellularLocation>
</comment>
<feature type="domain" description="CSC1/OSCA1-like cytosolic" evidence="32">
    <location>
        <begin position="692"/>
        <end position="873"/>
    </location>
</feature>
<evidence type="ECO:0000256" key="23">
    <source>
        <dbReference type="ARBA" id="ARBA00060565"/>
    </source>
</evidence>
<feature type="domain" description="CSC1/OSCA1-like 7TM region" evidence="30">
    <location>
        <begin position="884"/>
        <end position="1145"/>
    </location>
</feature>
<evidence type="ECO:0000256" key="11">
    <source>
        <dbReference type="ARBA" id="ARBA00022692"/>
    </source>
</evidence>
<comment type="similarity">
    <text evidence="25">In the central section; belongs to the eukaryotic CoaD family.</text>
</comment>
<evidence type="ECO:0000256" key="20">
    <source>
        <dbReference type="ARBA" id="ARBA00051310"/>
    </source>
</evidence>
<comment type="subunit">
    <text evidence="5">Monomer.</text>
</comment>
<gene>
    <name evidence="33" type="ORF">DGAL_LOCUS16519</name>
</gene>
<keyword evidence="13" id="KW-0547">Nucleotide-binding</keyword>
<evidence type="ECO:0000256" key="14">
    <source>
        <dbReference type="ARBA" id="ARBA00022777"/>
    </source>
</evidence>
<evidence type="ECO:0000259" key="31">
    <source>
        <dbReference type="Pfam" id="PF13967"/>
    </source>
</evidence>
<dbReference type="OrthoDB" id="1689567at2759"/>
<dbReference type="Proteomes" id="UP000789390">
    <property type="component" value="Unassembled WGS sequence"/>
</dbReference>
<dbReference type="InterPro" id="IPR001977">
    <property type="entry name" value="Depp_CoAkinase"/>
</dbReference>
<reference evidence="33" key="1">
    <citation type="submission" date="2021-11" db="EMBL/GenBank/DDBJ databases">
        <authorList>
            <person name="Schell T."/>
        </authorList>
    </citation>
    <scope>NUCLEOTIDE SEQUENCE</scope>
    <source>
        <strain evidence="33">M5</strain>
    </source>
</reference>
<dbReference type="GO" id="GO:0005227">
    <property type="term" value="F:calcium-activated cation channel activity"/>
    <property type="evidence" value="ECO:0007669"/>
    <property type="project" value="InterPro"/>
</dbReference>
<evidence type="ECO:0000259" key="30">
    <source>
        <dbReference type="Pfam" id="PF02714"/>
    </source>
</evidence>
<evidence type="ECO:0000313" key="34">
    <source>
        <dbReference type="Proteomes" id="UP000789390"/>
    </source>
</evidence>
<dbReference type="Gene3D" id="3.40.50.620">
    <property type="entry name" value="HUPs"/>
    <property type="match status" value="1"/>
</dbReference>
<comment type="caution">
    <text evidence="33">The sequence shown here is derived from an EMBL/GenBank/DDBJ whole genome shotgun (WGS) entry which is preliminary data.</text>
</comment>
<evidence type="ECO:0000256" key="15">
    <source>
        <dbReference type="ARBA" id="ARBA00022840"/>
    </source>
</evidence>